<proteinExistence type="predicted"/>
<protein>
    <submittedName>
        <fullName evidence="1">Uncharacterized protein</fullName>
    </submittedName>
</protein>
<comment type="caution">
    <text evidence="1">The sequence shown here is derived from an EMBL/GenBank/DDBJ whole genome shotgun (WGS) entry which is preliminary data.</text>
</comment>
<organism evidence="1 2">
    <name type="scientific">Saguinus oedipus</name>
    <name type="common">Cotton-top tamarin</name>
    <name type="synonym">Oedipomidas oedipus</name>
    <dbReference type="NCBI Taxonomy" id="9490"/>
    <lineage>
        <taxon>Eukaryota</taxon>
        <taxon>Metazoa</taxon>
        <taxon>Chordata</taxon>
        <taxon>Craniata</taxon>
        <taxon>Vertebrata</taxon>
        <taxon>Euteleostomi</taxon>
        <taxon>Mammalia</taxon>
        <taxon>Eutheria</taxon>
        <taxon>Euarchontoglires</taxon>
        <taxon>Primates</taxon>
        <taxon>Haplorrhini</taxon>
        <taxon>Platyrrhini</taxon>
        <taxon>Cebidae</taxon>
        <taxon>Callitrichinae</taxon>
        <taxon>Saguinus</taxon>
    </lineage>
</organism>
<dbReference type="EMBL" id="JASSZA010000006">
    <property type="protein sequence ID" value="KAK2108501.1"/>
    <property type="molecule type" value="Genomic_DNA"/>
</dbReference>
<gene>
    <name evidence="1" type="ORF">P7K49_013666</name>
</gene>
<keyword evidence="2" id="KW-1185">Reference proteome</keyword>
<name>A0ABQ9VH51_SAGOE</name>
<evidence type="ECO:0000313" key="1">
    <source>
        <dbReference type="EMBL" id="KAK2108501.1"/>
    </source>
</evidence>
<evidence type="ECO:0000313" key="2">
    <source>
        <dbReference type="Proteomes" id="UP001266305"/>
    </source>
</evidence>
<accession>A0ABQ9VH51</accession>
<dbReference type="Proteomes" id="UP001266305">
    <property type="component" value="Unassembled WGS sequence"/>
</dbReference>
<sequence length="125" mass="13587">MAGPHSSSGFIVDPGSDGLHSTLCRDWIPSHLEIHWGQDVPFNNPLPAQQTANLLETIPVLCCMAPVVVCWCLHHETLRNDALSYREPHKAHQPAPLPEAEAQDIDLPASIPQLCVAIAVQTALC</sequence>
<reference evidence="1 2" key="1">
    <citation type="submission" date="2023-05" db="EMBL/GenBank/DDBJ databases">
        <title>B98-5 Cell Line De Novo Hybrid Assembly: An Optical Mapping Approach.</title>
        <authorList>
            <person name="Kananen K."/>
            <person name="Auerbach J.A."/>
            <person name="Kautto E."/>
            <person name="Blachly J.S."/>
        </authorList>
    </citation>
    <scope>NUCLEOTIDE SEQUENCE [LARGE SCALE GENOMIC DNA]</scope>
    <source>
        <strain evidence="1">B95-8</strain>
        <tissue evidence="1">Cell line</tissue>
    </source>
</reference>